<evidence type="ECO:0000313" key="13">
    <source>
        <dbReference type="Proteomes" id="UP001597012"/>
    </source>
</evidence>
<feature type="transmembrane region" description="Helical" evidence="10">
    <location>
        <begin position="288"/>
        <end position="309"/>
    </location>
</feature>
<evidence type="ECO:0000256" key="3">
    <source>
        <dbReference type="ARBA" id="ARBA00022692"/>
    </source>
</evidence>
<keyword evidence="5 10" id="KW-1133">Transmembrane helix</keyword>
<dbReference type="CDD" id="cd12921">
    <property type="entry name" value="VKOR_4"/>
    <property type="match status" value="1"/>
</dbReference>
<feature type="transmembrane region" description="Helical" evidence="10">
    <location>
        <begin position="256"/>
        <end position="276"/>
    </location>
</feature>
<evidence type="ECO:0000256" key="4">
    <source>
        <dbReference type="ARBA" id="ARBA00022719"/>
    </source>
</evidence>
<comment type="caution">
    <text evidence="12">The sequence shown here is derived from an EMBL/GenBank/DDBJ whole genome shotgun (WGS) entry which is preliminary data.</text>
</comment>
<evidence type="ECO:0000256" key="6">
    <source>
        <dbReference type="ARBA" id="ARBA00023002"/>
    </source>
</evidence>
<keyword evidence="13" id="KW-1185">Reference proteome</keyword>
<keyword evidence="4" id="KW-0874">Quinone</keyword>
<keyword evidence="8" id="KW-1015">Disulfide bond</keyword>
<organism evidence="12 13">
    <name type="scientific">Maribacter chungangensis</name>
    <dbReference type="NCBI Taxonomy" id="1069117"/>
    <lineage>
        <taxon>Bacteria</taxon>
        <taxon>Pseudomonadati</taxon>
        <taxon>Bacteroidota</taxon>
        <taxon>Flavobacteriia</taxon>
        <taxon>Flavobacteriales</taxon>
        <taxon>Flavobacteriaceae</taxon>
        <taxon>Maribacter</taxon>
    </lineage>
</organism>
<evidence type="ECO:0000256" key="2">
    <source>
        <dbReference type="ARBA" id="ARBA00006214"/>
    </source>
</evidence>
<evidence type="ECO:0000256" key="8">
    <source>
        <dbReference type="ARBA" id="ARBA00023157"/>
    </source>
</evidence>
<dbReference type="Proteomes" id="UP001597012">
    <property type="component" value="Unassembled WGS sequence"/>
</dbReference>
<dbReference type="Pfam" id="PF03412">
    <property type="entry name" value="Peptidase_C39"/>
    <property type="match status" value="1"/>
</dbReference>
<dbReference type="PROSITE" id="PS50990">
    <property type="entry name" value="PEPTIDASE_C39"/>
    <property type="match status" value="1"/>
</dbReference>
<keyword evidence="6" id="KW-0560">Oxidoreductase</keyword>
<name>A0ABW3B4K0_9FLAO</name>
<evidence type="ECO:0000256" key="7">
    <source>
        <dbReference type="ARBA" id="ARBA00023136"/>
    </source>
</evidence>
<evidence type="ECO:0000259" key="11">
    <source>
        <dbReference type="PROSITE" id="PS50990"/>
    </source>
</evidence>
<comment type="similarity">
    <text evidence="2">Belongs to the VKOR family.</text>
</comment>
<dbReference type="InterPro" id="IPR012336">
    <property type="entry name" value="Thioredoxin-like_fold"/>
</dbReference>
<dbReference type="SMART" id="SM00756">
    <property type="entry name" value="VKc"/>
    <property type="match status" value="1"/>
</dbReference>
<dbReference type="EMBL" id="JBHTHY010000007">
    <property type="protein sequence ID" value="MFD0798010.1"/>
    <property type="molecule type" value="Genomic_DNA"/>
</dbReference>
<feature type="transmembrane region" description="Helical" evidence="10">
    <location>
        <begin position="170"/>
        <end position="193"/>
    </location>
</feature>
<dbReference type="InterPro" id="IPR012932">
    <property type="entry name" value="VKOR"/>
</dbReference>
<dbReference type="Gene3D" id="3.90.70.10">
    <property type="entry name" value="Cysteine proteinases"/>
    <property type="match status" value="1"/>
</dbReference>
<accession>A0ABW3B4K0</accession>
<protein>
    <submittedName>
        <fullName evidence="12">Vitamin K epoxide reductase family protein</fullName>
    </submittedName>
</protein>
<feature type="transmembrane region" description="Helical" evidence="10">
    <location>
        <begin position="142"/>
        <end position="164"/>
    </location>
</feature>
<dbReference type="Gene3D" id="3.40.30.10">
    <property type="entry name" value="Glutaredoxin"/>
    <property type="match status" value="1"/>
</dbReference>
<proteinExistence type="inferred from homology"/>
<dbReference type="InterPro" id="IPR036249">
    <property type="entry name" value="Thioredoxin-like_sf"/>
</dbReference>
<dbReference type="Pfam" id="PF13462">
    <property type="entry name" value="Thioredoxin_4"/>
    <property type="match status" value="1"/>
</dbReference>
<keyword evidence="7 10" id="KW-0472">Membrane</keyword>
<keyword evidence="3 10" id="KW-0812">Transmembrane</keyword>
<dbReference type="InterPro" id="IPR038354">
    <property type="entry name" value="VKOR_sf"/>
</dbReference>
<feature type="transmembrane region" description="Helical" evidence="10">
    <location>
        <begin position="315"/>
        <end position="335"/>
    </location>
</feature>
<dbReference type="RefSeq" id="WP_379934554.1">
    <property type="nucleotide sequence ID" value="NZ_JBHTHY010000007.1"/>
</dbReference>
<gene>
    <name evidence="12" type="ORF">ACFQZJ_11090</name>
</gene>
<dbReference type="Pfam" id="PF07884">
    <property type="entry name" value="VKOR"/>
    <property type="match status" value="1"/>
</dbReference>
<dbReference type="InterPro" id="IPR005074">
    <property type="entry name" value="Peptidase_C39"/>
</dbReference>
<evidence type="ECO:0000256" key="1">
    <source>
        <dbReference type="ARBA" id="ARBA00004141"/>
    </source>
</evidence>
<dbReference type="Gene3D" id="1.20.1440.130">
    <property type="entry name" value="VKOR domain"/>
    <property type="match status" value="1"/>
</dbReference>
<sequence>MDNCVAVTDTLLGRLKVKHTHEFVADTVLSHGEHPSLLAIADTLEKYNTETLAVKIDFKKLSEIPLPCVVQLKERLQEIFVVLNAISNESVSYVADTGKPIQLLKEEFIKKWTGIALLTETTAETKEPGIEKRLTVKRTRRFLLAGIFACLGLWILLALRTIAVAGTTDLLLAASYTLLKGIGLVAGVLLLWFEVDEYNPTLQNFCSGGGKVNCNAVLSSAQAKLFNGTVSLSSIGFSYFFATLAILLLTDFSSSSLALSGYLSIATLPIILASVYYQAVVIKQWCKFCIVVQAVLVLEIVLTVLGGYYKAALVLESTSLLAVFFLAPLLLWSWAKPLIDTKKETNLYKRGLKKLKNNLNVFHGLLSKSRKITNTTEGLGIILTNKNAKYDVIKVCNPYCGPCADAHPVLEALVQKGIINLQILFTARIEDDHIANPVRHFLAIDTLGKPKETQKALDAWYNAQTKDYALFSKAFPLNGALAVQDEKITKMRAWCDVENITHTPTLFINGHELPNEYSVEDVKEVLV</sequence>
<comment type="subcellular location">
    <subcellularLocation>
        <location evidence="1">Membrane</location>
        <topology evidence="1">Multi-pass membrane protein</topology>
    </subcellularLocation>
</comment>
<feature type="domain" description="Peptidase C39" evidence="11">
    <location>
        <begin position="1"/>
        <end position="119"/>
    </location>
</feature>
<reference evidence="13" key="1">
    <citation type="journal article" date="2019" name="Int. J. Syst. Evol. Microbiol.">
        <title>The Global Catalogue of Microorganisms (GCM) 10K type strain sequencing project: providing services to taxonomists for standard genome sequencing and annotation.</title>
        <authorList>
            <consortium name="The Broad Institute Genomics Platform"/>
            <consortium name="The Broad Institute Genome Sequencing Center for Infectious Disease"/>
            <person name="Wu L."/>
            <person name="Ma J."/>
        </authorList>
    </citation>
    <scope>NUCLEOTIDE SEQUENCE [LARGE SCALE GENOMIC DNA]</scope>
    <source>
        <strain evidence="13">CCUG 61948</strain>
    </source>
</reference>
<evidence type="ECO:0000313" key="12">
    <source>
        <dbReference type="EMBL" id="MFD0798010.1"/>
    </source>
</evidence>
<evidence type="ECO:0000256" key="9">
    <source>
        <dbReference type="ARBA" id="ARBA00023284"/>
    </source>
</evidence>
<keyword evidence="9" id="KW-0676">Redox-active center</keyword>
<evidence type="ECO:0000256" key="10">
    <source>
        <dbReference type="SAM" id="Phobius"/>
    </source>
</evidence>
<evidence type="ECO:0000256" key="5">
    <source>
        <dbReference type="ARBA" id="ARBA00022989"/>
    </source>
</evidence>
<dbReference type="SUPFAM" id="SSF52833">
    <property type="entry name" value="Thioredoxin-like"/>
    <property type="match status" value="1"/>
</dbReference>
<feature type="transmembrane region" description="Helical" evidence="10">
    <location>
        <begin position="230"/>
        <end position="250"/>
    </location>
</feature>